<dbReference type="InterPro" id="IPR011006">
    <property type="entry name" value="CheY-like_superfamily"/>
</dbReference>
<dbReference type="PANTHER" id="PTHR44591">
    <property type="entry name" value="STRESS RESPONSE REGULATOR PROTEIN 1"/>
    <property type="match status" value="1"/>
</dbReference>
<dbReference type="GO" id="GO:0000160">
    <property type="term" value="P:phosphorelay signal transduction system"/>
    <property type="evidence" value="ECO:0007669"/>
    <property type="project" value="InterPro"/>
</dbReference>
<dbReference type="SMART" id="SM00448">
    <property type="entry name" value="REC"/>
    <property type="match status" value="1"/>
</dbReference>
<dbReference type="STRING" id="651661.SAMN05660293_02683"/>
<evidence type="ECO:0000256" key="2">
    <source>
        <dbReference type="PROSITE-ProRule" id="PRU00169"/>
    </source>
</evidence>
<evidence type="ECO:0000256" key="1">
    <source>
        <dbReference type="ARBA" id="ARBA00022553"/>
    </source>
</evidence>
<gene>
    <name evidence="4" type="ORF">SAMN05660293_02683</name>
</gene>
<evidence type="ECO:0000313" key="5">
    <source>
        <dbReference type="Proteomes" id="UP000190897"/>
    </source>
</evidence>
<protein>
    <submittedName>
        <fullName evidence="4">Response regulator receiver domain-containing protein</fullName>
    </submittedName>
</protein>
<dbReference type="PANTHER" id="PTHR44591:SF3">
    <property type="entry name" value="RESPONSE REGULATORY DOMAIN-CONTAINING PROTEIN"/>
    <property type="match status" value="1"/>
</dbReference>
<evidence type="ECO:0000259" key="3">
    <source>
        <dbReference type="PROSITE" id="PS50110"/>
    </source>
</evidence>
<evidence type="ECO:0000313" key="4">
    <source>
        <dbReference type="EMBL" id="SKB86143.1"/>
    </source>
</evidence>
<feature type="modified residue" description="4-aspartylphosphate" evidence="2">
    <location>
        <position position="64"/>
    </location>
</feature>
<feature type="domain" description="Response regulatory" evidence="3">
    <location>
        <begin position="15"/>
        <end position="131"/>
    </location>
</feature>
<dbReference type="SUPFAM" id="SSF52172">
    <property type="entry name" value="CheY-like"/>
    <property type="match status" value="1"/>
</dbReference>
<dbReference type="InterPro" id="IPR001789">
    <property type="entry name" value="Sig_transdc_resp-reg_receiver"/>
</dbReference>
<organism evidence="4 5">
    <name type="scientific">Dyadobacter psychrophilus</name>
    <dbReference type="NCBI Taxonomy" id="651661"/>
    <lineage>
        <taxon>Bacteria</taxon>
        <taxon>Pseudomonadati</taxon>
        <taxon>Bacteroidota</taxon>
        <taxon>Cytophagia</taxon>
        <taxon>Cytophagales</taxon>
        <taxon>Spirosomataceae</taxon>
        <taxon>Dyadobacter</taxon>
    </lineage>
</organism>
<keyword evidence="1 2" id="KW-0597">Phosphoprotein</keyword>
<name>A0A1T5EQ99_9BACT</name>
<dbReference type="AlphaFoldDB" id="A0A1T5EQ99"/>
<dbReference type="Pfam" id="PF00072">
    <property type="entry name" value="Response_reg"/>
    <property type="match status" value="1"/>
</dbReference>
<dbReference type="InterPro" id="IPR050595">
    <property type="entry name" value="Bact_response_regulator"/>
</dbReference>
<accession>A0A1T5EQ99</accession>
<dbReference type="RefSeq" id="WP_082215138.1">
    <property type="nucleotide sequence ID" value="NZ_FUZA01000002.1"/>
</dbReference>
<dbReference type="EMBL" id="FUZA01000002">
    <property type="protein sequence ID" value="SKB86143.1"/>
    <property type="molecule type" value="Genomic_DNA"/>
</dbReference>
<dbReference type="OrthoDB" id="9789181at2"/>
<dbReference type="CDD" id="cd17580">
    <property type="entry name" value="REC_2_DhkD-like"/>
    <property type="match status" value="1"/>
</dbReference>
<sequence length="131" mass="14846">MATQTTLPKETRRLKILVIDDNRDAADTISMMLRLKGYETQARYDSREAVAAGEGFLPDIAILDIEMPWLDGYQICRLIRQQPWGHGMKIIALTGNDRPEDFRSSAEAGFDYHLLKPVDLAQLMEHIGNTV</sequence>
<reference evidence="5" key="1">
    <citation type="submission" date="2017-02" db="EMBL/GenBank/DDBJ databases">
        <authorList>
            <person name="Varghese N."/>
            <person name="Submissions S."/>
        </authorList>
    </citation>
    <scope>NUCLEOTIDE SEQUENCE [LARGE SCALE GENOMIC DNA]</scope>
    <source>
        <strain evidence="5">DSM 22270</strain>
    </source>
</reference>
<dbReference type="Proteomes" id="UP000190897">
    <property type="component" value="Unassembled WGS sequence"/>
</dbReference>
<dbReference type="Gene3D" id="3.40.50.2300">
    <property type="match status" value="1"/>
</dbReference>
<keyword evidence="5" id="KW-1185">Reference proteome</keyword>
<dbReference type="PROSITE" id="PS50110">
    <property type="entry name" value="RESPONSE_REGULATORY"/>
    <property type="match status" value="1"/>
</dbReference>
<proteinExistence type="predicted"/>